<dbReference type="GO" id="GO:0016787">
    <property type="term" value="F:hydrolase activity"/>
    <property type="evidence" value="ECO:0007669"/>
    <property type="project" value="UniProtKB-KW"/>
</dbReference>
<dbReference type="SUPFAM" id="SSF53474">
    <property type="entry name" value="alpha/beta-Hydrolases"/>
    <property type="match status" value="1"/>
</dbReference>
<dbReference type="KEGG" id="hgr:DW355_09790"/>
<feature type="domain" description="AB hydrolase-1" evidence="1">
    <location>
        <begin position="11"/>
        <end position="233"/>
    </location>
</feature>
<dbReference type="InterPro" id="IPR000073">
    <property type="entry name" value="AB_hydrolase_1"/>
</dbReference>
<keyword evidence="2" id="KW-0378">Hydrolase</keyword>
<evidence type="ECO:0000313" key="2">
    <source>
        <dbReference type="EMBL" id="QBK05022.1"/>
    </source>
</evidence>
<dbReference type="InterPro" id="IPR029058">
    <property type="entry name" value="AB_hydrolase_fold"/>
</dbReference>
<dbReference type="InterPro" id="IPR050266">
    <property type="entry name" value="AB_hydrolase_sf"/>
</dbReference>
<dbReference type="PANTHER" id="PTHR43798">
    <property type="entry name" value="MONOACYLGLYCEROL LIPASE"/>
    <property type="match status" value="1"/>
</dbReference>
<name>A0A4P6UIS9_9BURK</name>
<reference evidence="2 3" key="1">
    <citation type="submission" date="2018-07" db="EMBL/GenBank/DDBJ databases">
        <title>Exploring interactions and the metabolic potential of the ultra-small soil bacteria Hylemonella gracilis.</title>
        <authorList>
            <person name="Tyc O."/>
            <person name="Kulkarni P."/>
            <person name="Gawehns F."/>
            <person name="Hundscheid M."/>
            <person name="Zweers H."/>
            <person name="Garbeva P."/>
        </authorList>
    </citation>
    <scope>NUCLEOTIDE SEQUENCE [LARGE SCALE GENOMIC DNA]</scope>
    <source>
        <strain evidence="2 3">NS1</strain>
    </source>
</reference>
<protein>
    <submittedName>
        <fullName evidence="2">Alpha/beta hydrolase</fullName>
    </submittedName>
</protein>
<dbReference type="EMBL" id="CP031395">
    <property type="protein sequence ID" value="QBK05022.1"/>
    <property type="molecule type" value="Genomic_DNA"/>
</dbReference>
<evidence type="ECO:0000259" key="1">
    <source>
        <dbReference type="Pfam" id="PF12697"/>
    </source>
</evidence>
<dbReference type="AlphaFoldDB" id="A0A4P6UIS9"/>
<proteinExistence type="predicted"/>
<dbReference type="PANTHER" id="PTHR43798:SF29">
    <property type="entry name" value="AB HYDROLASE-1 DOMAIN-CONTAINING PROTEIN"/>
    <property type="match status" value="1"/>
</dbReference>
<dbReference type="Gene3D" id="3.40.50.1820">
    <property type="entry name" value="alpha/beta hydrolase"/>
    <property type="match status" value="1"/>
</dbReference>
<dbReference type="Proteomes" id="UP000292939">
    <property type="component" value="Chromosome"/>
</dbReference>
<dbReference type="OrthoDB" id="2086224at2"/>
<gene>
    <name evidence="2" type="ORF">DW355_09790</name>
</gene>
<dbReference type="RefSeq" id="WP_131279699.1">
    <property type="nucleotide sequence ID" value="NZ_CP031395.1"/>
</dbReference>
<accession>A0A4P6UIS9</accession>
<organism evidence="2 3">
    <name type="scientific">Hylemonella gracilis</name>
    <dbReference type="NCBI Taxonomy" id="80880"/>
    <lineage>
        <taxon>Bacteria</taxon>
        <taxon>Pseudomonadati</taxon>
        <taxon>Pseudomonadota</taxon>
        <taxon>Betaproteobacteria</taxon>
        <taxon>Burkholderiales</taxon>
        <taxon>Comamonadaceae</taxon>
        <taxon>Hylemonella</taxon>
    </lineage>
</organism>
<dbReference type="Pfam" id="PF12697">
    <property type="entry name" value="Abhydrolase_6"/>
    <property type="match status" value="1"/>
</dbReference>
<sequence length="241" mass="25860">MTTPSLPTLMLLPGLNCDAAVWAPQVAALKNQANCVVPAWGLRDSLTAMAEQALAEAPTERFALAGHSMGGRVALEVMRLAPRRVTHLALLDTGTHPLAAGEAGEKEKAGRMALLKIAREQGMRAMAQEWAKGMVHPDRIGSPLFNEVLDMFDRGSATQYAAQINALLNRLDATPLLAKIQCPTLVLTGREDAWSGPAQHEAMAAAIKGAQLVIVEHSGHMTTMEQPEAVNRAFTAWISRT</sequence>
<evidence type="ECO:0000313" key="3">
    <source>
        <dbReference type="Proteomes" id="UP000292939"/>
    </source>
</evidence>